<proteinExistence type="predicted"/>
<gene>
    <name evidence="1" type="ORF">MW290_04610</name>
</gene>
<dbReference type="Pfam" id="PF10009">
    <property type="entry name" value="DUF2252"/>
    <property type="match status" value="1"/>
</dbReference>
<dbReference type="PANTHER" id="PTHR39441">
    <property type="entry name" value="DUF2252 DOMAIN-CONTAINING PROTEIN"/>
    <property type="match status" value="1"/>
</dbReference>
<evidence type="ECO:0000313" key="1">
    <source>
        <dbReference type="EMBL" id="URI07875.1"/>
    </source>
</evidence>
<dbReference type="EMBL" id="CP097635">
    <property type="protein sequence ID" value="URI07875.1"/>
    <property type="molecule type" value="Genomic_DNA"/>
</dbReference>
<evidence type="ECO:0000313" key="2">
    <source>
        <dbReference type="Proteomes" id="UP001056201"/>
    </source>
</evidence>
<dbReference type="InterPro" id="IPR018721">
    <property type="entry name" value="DUF2252"/>
</dbReference>
<sequence>MNGWTRTPAAHCRKVPPYWICGDCHVGNLGPVANAEGDVEIQIRDFDQTVIGNPAHDLIRLGLSLAMAVRSSDLPGVTTALMIEQMMVGYRKAFHPVAEPNRNESRPGVVLVALKEASRRTWRHLAQERIQGKTVRIPLGRRFWPVTSQERSDIEALLLQPGLLSLATQLRRRATDAPVELLDVAYWKKGCSSLGKLRYAALLDVGGRATRGQDLCLLDIKEAVKAAAPRYEDAVMPREYAQRVVEGARQLSPHLGERMVSARLGSSSVFVRELLPEDLKLEFAHITPEESRRAARYLARIVGRAHARQLDDSERLAWKRELKRHRSRQLEAPSWLWNSVVDLVGTHEKGYLDHCRRFALESARRIREVKAQPA</sequence>
<accession>A0ABY4S6N8</accession>
<protein>
    <submittedName>
        <fullName evidence="1">DUF2252 domain-containing protein</fullName>
    </submittedName>
</protein>
<dbReference type="Proteomes" id="UP001056201">
    <property type="component" value="Chromosome 1"/>
</dbReference>
<organism evidence="1 2">
    <name type="scientific">Aquincola tertiaricarbonis</name>
    <dbReference type="NCBI Taxonomy" id="391953"/>
    <lineage>
        <taxon>Bacteria</taxon>
        <taxon>Pseudomonadati</taxon>
        <taxon>Pseudomonadota</taxon>
        <taxon>Betaproteobacteria</taxon>
        <taxon>Burkholderiales</taxon>
        <taxon>Sphaerotilaceae</taxon>
        <taxon>Aquincola</taxon>
    </lineage>
</organism>
<dbReference type="PANTHER" id="PTHR39441:SF1">
    <property type="entry name" value="DUF2252 DOMAIN-CONTAINING PROTEIN"/>
    <property type="match status" value="1"/>
</dbReference>
<name>A0ABY4S6N8_AQUTE</name>
<keyword evidence="2" id="KW-1185">Reference proteome</keyword>
<reference evidence="1" key="1">
    <citation type="submission" date="2022-05" db="EMBL/GenBank/DDBJ databases">
        <title>An RpoN-dependent PEP-CTERM gene is involved in floc formation of an Aquincola tertiaricarbonis strain.</title>
        <authorList>
            <person name="Qiu D."/>
            <person name="Xia M."/>
        </authorList>
    </citation>
    <scope>NUCLEOTIDE SEQUENCE</scope>
    <source>
        <strain evidence="1">RN12</strain>
    </source>
</reference>